<gene>
    <name evidence="3" type="ORF">OUZ56_021594</name>
</gene>
<evidence type="ECO:0000313" key="4">
    <source>
        <dbReference type="Proteomes" id="UP001234178"/>
    </source>
</evidence>
<keyword evidence="1" id="KW-1133">Transmembrane helix</keyword>
<dbReference type="KEGG" id="dmk:116935768"/>
<organism evidence="2">
    <name type="scientific">Daphnia magna</name>
    <dbReference type="NCBI Taxonomy" id="35525"/>
    <lineage>
        <taxon>Eukaryota</taxon>
        <taxon>Metazoa</taxon>
        <taxon>Ecdysozoa</taxon>
        <taxon>Arthropoda</taxon>
        <taxon>Crustacea</taxon>
        <taxon>Branchiopoda</taxon>
        <taxon>Diplostraca</taxon>
        <taxon>Cladocera</taxon>
        <taxon>Anomopoda</taxon>
        <taxon>Daphniidae</taxon>
        <taxon>Daphnia</taxon>
    </lineage>
</organism>
<reference evidence="2" key="1">
    <citation type="submission" date="2015-10" db="EMBL/GenBank/DDBJ databases">
        <title>EvidentialGene: Evidence-directed Construction of Complete mRNA Transcriptomes without Genomes.</title>
        <authorList>
            <person name="Gilbert D.G."/>
        </authorList>
    </citation>
    <scope>NUCLEOTIDE SEQUENCE</scope>
</reference>
<dbReference type="InterPro" id="IPR052792">
    <property type="entry name" value="Thioredoxin_dom-contain_11"/>
</dbReference>
<dbReference type="Proteomes" id="UP001234178">
    <property type="component" value="Unassembled WGS sequence"/>
</dbReference>
<evidence type="ECO:0000313" key="3">
    <source>
        <dbReference type="EMBL" id="KAK4028589.1"/>
    </source>
</evidence>
<accession>A0A0P6HAW7</accession>
<dbReference type="EMBL" id="GDIQ01031473">
    <property type="protein sequence ID" value="JAN63264.1"/>
    <property type="molecule type" value="Transcribed_RNA"/>
</dbReference>
<dbReference type="EMBL" id="JAOYFB010000039">
    <property type="protein sequence ID" value="KAK4028589.1"/>
    <property type="molecule type" value="Genomic_DNA"/>
</dbReference>
<evidence type="ECO:0000256" key="1">
    <source>
        <dbReference type="SAM" id="Phobius"/>
    </source>
</evidence>
<reference evidence="3 4" key="2">
    <citation type="journal article" date="2023" name="Nucleic Acids Res.">
        <title>The hologenome of Daphnia magna reveals possible DNA methylation and microbiome-mediated evolution of the host genome.</title>
        <authorList>
            <person name="Chaturvedi A."/>
            <person name="Li X."/>
            <person name="Dhandapani V."/>
            <person name="Marshall H."/>
            <person name="Kissane S."/>
            <person name="Cuenca-Cambronero M."/>
            <person name="Asole G."/>
            <person name="Calvet F."/>
            <person name="Ruiz-Romero M."/>
            <person name="Marangio P."/>
            <person name="Guigo R."/>
            <person name="Rago D."/>
            <person name="Mirbahai L."/>
            <person name="Eastwood N."/>
            <person name="Colbourne J.K."/>
            <person name="Zhou J."/>
            <person name="Mallon E."/>
            <person name="Orsini L."/>
        </authorList>
    </citation>
    <scope>NUCLEOTIDE SEQUENCE [LARGE SCALE GENOMIC DNA]</scope>
    <source>
        <strain evidence="3">LRV0_1</strain>
    </source>
</reference>
<dbReference type="AlphaFoldDB" id="A0A0P6HAW7"/>
<dbReference type="InterPro" id="IPR036249">
    <property type="entry name" value="Thioredoxin-like_sf"/>
</dbReference>
<dbReference type="OrthoDB" id="6341258at2759"/>
<feature type="transmembrane region" description="Helical" evidence="1">
    <location>
        <begin position="22"/>
        <end position="47"/>
    </location>
</feature>
<dbReference type="SUPFAM" id="SSF52833">
    <property type="entry name" value="Thioredoxin-like"/>
    <property type="match status" value="2"/>
</dbReference>
<keyword evidence="4" id="KW-1185">Reference proteome</keyword>
<dbReference type="PANTHER" id="PTHR46497:SF1">
    <property type="entry name" value="THIOREDOXIN DOMAIN-CONTAINING PROTEIN 11"/>
    <property type="match status" value="1"/>
</dbReference>
<name>A0A0P6HAW7_9CRUS</name>
<protein>
    <submittedName>
        <fullName evidence="2">Thioredoxin domain-containing protein</fullName>
    </submittedName>
</protein>
<dbReference type="PANTHER" id="PTHR46497">
    <property type="entry name" value="THIOREDOXIN DOMAIN-CONTAINING PROTEIN 11"/>
    <property type="match status" value="1"/>
</dbReference>
<proteinExistence type="predicted"/>
<sequence length="735" mass="85533">MPQGEKQVLTTTLHRYSRYTKYLLTIMLYFGEIFVIILFAFTSYASLQKGALRVQFQSPAVPLLHSNATVREFYEGDIAVPFFTVLQSDVSLVLYYAPWDFDSQLAIQDFEKIANKYKGQVFCTSINCWVHSGLCKKTFLKLRSFPLILGYVGASRGIQYRGPLQYDYLDKFVQSLLTPLIRIETVADLNKLLIQSAVVVTGFFNFDLAKPKGFYPFYTASLRYLEYDSRKTVVFAVITNPSAAQRLGIRLSMPRQFDLRLHLWNETLIYPYNDNAIDTSQLLQWIHYRSHSPMQFISPSGRKNQVIQRYLIEQQRPSLILFTPSSILSYQTMVVKEVALNYYNCVSSPRITRLIQESEIQRDAMEFSRLAFERQCGISEKRKCLSNNISINAHQPSKDDISVEEKCEFSYEPILPKLEGLGCRTNRTLNFFVIDSHQYPNLLINLGYSSKRINQNSYVVFVVDPMAESHYAMTLPLTRQNLQNFVINYTEKRLRRFHRSRQKKQKTKKSCYAGRVCIEEISADDFTTIVLDPLYDALVLYKKKGCVFCEIGARFFLKISQMFSSPSSSILKKTNVRQIKFATIDAEENILPWQYTVDKFPTIIFYPAHRKHDSRIYPHNLELNEANLLNFTLSHLSLKNRIIWFTRFCQDTACLQEAQRQIDAQIIIIERNIRRSRNHLLWPENSDRKSVAKIQNYVKERHFFKELGYSVRKAVVDIPGGHKPDEYRDGIVLLA</sequence>
<keyword evidence="1" id="KW-0812">Transmembrane</keyword>
<evidence type="ECO:0000313" key="2">
    <source>
        <dbReference type="EMBL" id="JAN63264.1"/>
    </source>
</evidence>
<dbReference type="Gene3D" id="3.40.30.10">
    <property type="entry name" value="Glutaredoxin"/>
    <property type="match status" value="2"/>
</dbReference>
<keyword evidence="1" id="KW-0472">Membrane</keyword>